<accession>A0A066Z134</accession>
<dbReference type="AlphaFoldDB" id="A0A066Z134"/>
<keyword evidence="1" id="KW-0732">Signal</keyword>
<feature type="chain" id="PRO_5001632085" evidence="1">
    <location>
        <begin position="43"/>
        <end position="132"/>
    </location>
</feature>
<dbReference type="eggNOG" id="ENOG5030CJC">
    <property type="taxonomic scope" value="Bacteria"/>
</dbReference>
<sequence length="132" mass="14029">MSLSSSRKPRRNAVKAATAVKASFVALATAAALGAVAPGAQAAGNCTHYGQAGYGQVFTDYNYAGDCWEFQLGSWTVFPVLVNHKVSSLRSWGSYSGQKVNLSGDGLTFTAGAGEWWPNLPDWFNDRANAAY</sequence>
<dbReference type="EMBL" id="JNBY01000073">
    <property type="protein sequence ID" value="KDN85964.1"/>
    <property type="molecule type" value="Genomic_DNA"/>
</dbReference>
<evidence type="ECO:0000313" key="3">
    <source>
        <dbReference type="Proteomes" id="UP000027178"/>
    </source>
</evidence>
<dbReference type="HOGENOM" id="CLU_1914262_0_0_11"/>
<reference evidence="2 3" key="1">
    <citation type="submission" date="2014-05" db="EMBL/GenBank/DDBJ databases">
        <title>Draft Genome Sequence of Kitasatospora cheerisanensis KCTC 2395.</title>
        <authorList>
            <person name="Nam D.H."/>
        </authorList>
    </citation>
    <scope>NUCLEOTIDE SEQUENCE [LARGE SCALE GENOMIC DNA]</scope>
    <source>
        <strain evidence="2 3">KCTC 2395</strain>
    </source>
</reference>
<dbReference type="Proteomes" id="UP000027178">
    <property type="component" value="Unassembled WGS sequence"/>
</dbReference>
<name>A0A066Z134_9ACTN</name>
<dbReference type="RefSeq" id="WP_035860828.1">
    <property type="nucleotide sequence ID" value="NZ_KK853997.1"/>
</dbReference>
<keyword evidence="3" id="KW-1185">Reference proteome</keyword>
<comment type="caution">
    <text evidence="2">The sequence shown here is derived from an EMBL/GenBank/DDBJ whole genome shotgun (WGS) entry which is preliminary data.</text>
</comment>
<proteinExistence type="predicted"/>
<dbReference type="PROSITE" id="PS51318">
    <property type="entry name" value="TAT"/>
    <property type="match status" value="1"/>
</dbReference>
<dbReference type="InterPro" id="IPR006311">
    <property type="entry name" value="TAT_signal"/>
</dbReference>
<evidence type="ECO:0000256" key="1">
    <source>
        <dbReference type="SAM" id="SignalP"/>
    </source>
</evidence>
<dbReference type="PATRIC" id="fig|1348663.4.peg.1711"/>
<evidence type="ECO:0000313" key="2">
    <source>
        <dbReference type="EMBL" id="KDN85964.1"/>
    </source>
</evidence>
<protein>
    <submittedName>
        <fullName evidence="2">Uncharacterized protein</fullName>
    </submittedName>
</protein>
<organism evidence="2 3">
    <name type="scientific">Kitasatospora cheerisanensis KCTC 2395</name>
    <dbReference type="NCBI Taxonomy" id="1348663"/>
    <lineage>
        <taxon>Bacteria</taxon>
        <taxon>Bacillati</taxon>
        <taxon>Actinomycetota</taxon>
        <taxon>Actinomycetes</taxon>
        <taxon>Kitasatosporales</taxon>
        <taxon>Streptomycetaceae</taxon>
        <taxon>Kitasatospora</taxon>
    </lineage>
</organism>
<feature type="signal peptide" evidence="1">
    <location>
        <begin position="1"/>
        <end position="42"/>
    </location>
</feature>
<gene>
    <name evidence="2" type="ORF">KCH_17810</name>
</gene>
<dbReference type="OrthoDB" id="4313022at2"/>